<accession>A0A1M6KAE7</accession>
<organism evidence="1 2">
    <name type="scientific">Paraburkholderia terricola</name>
    <dbReference type="NCBI Taxonomy" id="169427"/>
    <lineage>
        <taxon>Bacteria</taxon>
        <taxon>Pseudomonadati</taxon>
        <taxon>Pseudomonadota</taxon>
        <taxon>Betaproteobacteria</taxon>
        <taxon>Burkholderiales</taxon>
        <taxon>Burkholderiaceae</taxon>
        <taxon>Paraburkholderia</taxon>
    </lineage>
</organism>
<sequence length="82" mass="9338">MSYQNVDQEIAHLEHVFGLISAQDRIPLSYWRNRLRMFDQSSLMPTQRARVARLEATLRAIETSAAQTAHAEPVLRTAGTRS</sequence>
<evidence type="ECO:0000313" key="1">
    <source>
        <dbReference type="EMBL" id="SHJ55863.1"/>
    </source>
</evidence>
<dbReference type="OrthoDB" id="9024530at2"/>
<name>A0A1M6KAE7_9BURK</name>
<dbReference type="EMBL" id="FRAB01000003">
    <property type="protein sequence ID" value="SHJ55863.1"/>
    <property type="molecule type" value="Genomic_DNA"/>
</dbReference>
<gene>
    <name evidence="1" type="ORF">SAMN05192548_1003139</name>
</gene>
<evidence type="ECO:0000313" key="2">
    <source>
        <dbReference type="Proteomes" id="UP000184395"/>
    </source>
</evidence>
<dbReference type="RefSeq" id="WP_073427366.1">
    <property type="nucleotide sequence ID" value="NZ_CADFGY010000001.1"/>
</dbReference>
<dbReference type="Proteomes" id="UP000184395">
    <property type="component" value="Unassembled WGS sequence"/>
</dbReference>
<protein>
    <submittedName>
        <fullName evidence="1">Uncharacterized protein</fullName>
    </submittedName>
</protein>
<reference evidence="1 2" key="1">
    <citation type="submission" date="2016-11" db="EMBL/GenBank/DDBJ databases">
        <authorList>
            <person name="Jaros S."/>
            <person name="Januszkiewicz K."/>
            <person name="Wedrychowicz H."/>
        </authorList>
    </citation>
    <scope>NUCLEOTIDE SEQUENCE [LARGE SCALE GENOMIC DNA]</scope>
    <source>
        <strain evidence="1 2">LMG 20594</strain>
    </source>
</reference>
<dbReference type="AlphaFoldDB" id="A0A1M6KAE7"/>
<proteinExistence type="predicted"/>